<sequence>MSGGGNEHQREKADIDELIRKVDRLFSVMRKARATSAAAAGNSLSPSQVALIEPLLAEPELPVGRLAEAAGVAVPSATRMLQQLEGKGMLARRRSPDDDRQVLIRLTTYGRTEIAAVRAALRSRQVRRLRTLSAGQCRDLIRSLDLLIPLITEESP</sequence>
<dbReference type="InterPro" id="IPR039422">
    <property type="entry name" value="MarR/SlyA-like"/>
</dbReference>
<dbReference type="RefSeq" id="WP_154754874.1">
    <property type="nucleotide sequence ID" value="NZ_WMBA01000001.1"/>
</dbReference>
<dbReference type="EMBL" id="WMBA01000001">
    <property type="protein sequence ID" value="MTD52630.1"/>
    <property type="molecule type" value="Genomic_DNA"/>
</dbReference>
<protein>
    <submittedName>
        <fullName evidence="2">MarR family transcriptional regulator</fullName>
    </submittedName>
</protein>
<proteinExistence type="predicted"/>
<accession>A0A6N7YZI5</accession>
<dbReference type="GO" id="GO:0006950">
    <property type="term" value="P:response to stress"/>
    <property type="evidence" value="ECO:0007669"/>
    <property type="project" value="TreeGrafter"/>
</dbReference>
<dbReference type="SMART" id="SM00347">
    <property type="entry name" value="HTH_MARR"/>
    <property type="match status" value="1"/>
</dbReference>
<dbReference type="GO" id="GO:0003700">
    <property type="term" value="F:DNA-binding transcription factor activity"/>
    <property type="evidence" value="ECO:0007669"/>
    <property type="project" value="InterPro"/>
</dbReference>
<dbReference type="SUPFAM" id="SSF46785">
    <property type="entry name" value="Winged helix' DNA-binding domain"/>
    <property type="match status" value="1"/>
</dbReference>
<dbReference type="Pfam" id="PF01047">
    <property type="entry name" value="MarR"/>
    <property type="match status" value="1"/>
</dbReference>
<organism evidence="2 3">
    <name type="scientific">Amycolatopsis pithecellobii</name>
    <dbReference type="NCBI Taxonomy" id="664692"/>
    <lineage>
        <taxon>Bacteria</taxon>
        <taxon>Bacillati</taxon>
        <taxon>Actinomycetota</taxon>
        <taxon>Actinomycetes</taxon>
        <taxon>Pseudonocardiales</taxon>
        <taxon>Pseudonocardiaceae</taxon>
        <taxon>Amycolatopsis</taxon>
    </lineage>
</organism>
<gene>
    <name evidence="2" type="ORF">GKO32_01335</name>
</gene>
<dbReference type="Proteomes" id="UP000440096">
    <property type="component" value="Unassembled WGS sequence"/>
</dbReference>
<dbReference type="AlphaFoldDB" id="A0A6N7YZI5"/>
<dbReference type="InterPro" id="IPR036390">
    <property type="entry name" value="WH_DNA-bd_sf"/>
</dbReference>
<dbReference type="InterPro" id="IPR000835">
    <property type="entry name" value="HTH_MarR-typ"/>
</dbReference>
<dbReference type="InterPro" id="IPR036388">
    <property type="entry name" value="WH-like_DNA-bd_sf"/>
</dbReference>
<keyword evidence="3" id="KW-1185">Reference proteome</keyword>
<evidence type="ECO:0000313" key="2">
    <source>
        <dbReference type="EMBL" id="MTD52630.1"/>
    </source>
</evidence>
<dbReference type="OrthoDB" id="9807800at2"/>
<dbReference type="PANTHER" id="PTHR33164">
    <property type="entry name" value="TRANSCRIPTIONAL REGULATOR, MARR FAMILY"/>
    <property type="match status" value="1"/>
</dbReference>
<evidence type="ECO:0000313" key="3">
    <source>
        <dbReference type="Proteomes" id="UP000440096"/>
    </source>
</evidence>
<dbReference type="Gene3D" id="1.10.10.10">
    <property type="entry name" value="Winged helix-like DNA-binding domain superfamily/Winged helix DNA-binding domain"/>
    <property type="match status" value="1"/>
</dbReference>
<name>A0A6N7YZI5_9PSEU</name>
<comment type="caution">
    <text evidence="2">The sequence shown here is derived from an EMBL/GenBank/DDBJ whole genome shotgun (WGS) entry which is preliminary data.</text>
</comment>
<feature type="domain" description="HTH marR-type" evidence="1">
    <location>
        <begin position="15"/>
        <end position="149"/>
    </location>
</feature>
<dbReference type="PROSITE" id="PS50995">
    <property type="entry name" value="HTH_MARR_2"/>
    <property type="match status" value="1"/>
</dbReference>
<reference evidence="2 3" key="1">
    <citation type="submission" date="2019-11" db="EMBL/GenBank/DDBJ databases">
        <title>Draft genome of Amycolatopsis RM579.</title>
        <authorList>
            <person name="Duangmal K."/>
            <person name="Mingma R."/>
        </authorList>
    </citation>
    <scope>NUCLEOTIDE SEQUENCE [LARGE SCALE GENOMIC DNA]</scope>
    <source>
        <strain evidence="2 3">RM579</strain>
    </source>
</reference>
<evidence type="ECO:0000259" key="1">
    <source>
        <dbReference type="PROSITE" id="PS50995"/>
    </source>
</evidence>
<dbReference type="PANTHER" id="PTHR33164:SF43">
    <property type="entry name" value="HTH-TYPE TRANSCRIPTIONAL REPRESSOR YETL"/>
    <property type="match status" value="1"/>
</dbReference>